<dbReference type="AlphaFoldDB" id="A0A8J7E0M6"/>
<proteinExistence type="predicted"/>
<dbReference type="SUPFAM" id="SSF48024">
    <property type="entry name" value="N-terminal domain of DnaB helicase"/>
    <property type="match status" value="1"/>
</dbReference>
<evidence type="ECO:0000256" key="1">
    <source>
        <dbReference type="ARBA" id="ARBA00022705"/>
    </source>
</evidence>
<dbReference type="GO" id="GO:0006260">
    <property type="term" value="P:DNA replication"/>
    <property type="evidence" value="ECO:0007669"/>
    <property type="project" value="UniProtKB-KW"/>
</dbReference>
<dbReference type="PANTHER" id="PTHR30153">
    <property type="entry name" value="REPLICATIVE DNA HELICASE DNAB"/>
    <property type="match status" value="1"/>
</dbReference>
<name>A0A8J7E0M6_9CYAN</name>
<evidence type="ECO:0000256" key="3">
    <source>
        <dbReference type="SAM" id="MobiDB-lite"/>
    </source>
</evidence>
<dbReference type="Gene3D" id="1.10.860.10">
    <property type="entry name" value="DNAb Helicase, Chain A"/>
    <property type="match status" value="1"/>
</dbReference>
<dbReference type="EMBL" id="JADEWZ010000094">
    <property type="protein sequence ID" value="MBE9119182.1"/>
    <property type="molecule type" value="Genomic_DNA"/>
</dbReference>
<dbReference type="Pfam" id="PF13481">
    <property type="entry name" value="AAA_25"/>
    <property type="match status" value="1"/>
</dbReference>
<feature type="compositionally biased region" description="Basic and acidic residues" evidence="3">
    <location>
        <begin position="583"/>
        <end position="612"/>
    </location>
</feature>
<dbReference type="SUPFAM" id="SSF52540">
    <property type="entry name" value="P-loop containing nucleoside triphosphate hydrolases"/>
    <property type="match status" value="1"/>
</dbReference>
<dbReference type="Pfam" id="PF00772">
    <property type="entry name" value="DnaB"/>
    <property type="match status" value="1"/>
</dbReference>
<organism evidence="5 6">
    <name type="scientific">Lusitaniella coriacea LEGE 07157</name>
    <dbReference type="NCBI Taxonomy" id="945747"/>
    <lineage>
        <taxon>Bacteria</taxon>
        <taxon>Bacillati</taxon>
        <taxon>Cyanobacteriota</taxon>
        <taxon>Cyanophyceae</taxon>
        <taxon>Spirulinales</taxon>
        <taxon>Lusitaniellaceae</taxon>
        <taxon>Lusitaniella</taxon>
    </lineage>
</organism>
<evidence type="ECO:0000259" key="4">
    <source>
        <dbReference type="Pfam" id="PF00772"/>
    </source>
</evidence>
<keyword evidence="2" id="KW-0238">DNA-binding</keyword>
<protein>
    <submittedName>
        <fullName evidence="5">AAA family ATPase</fullName>
    </submittedName>
</protein>
<accession>A0A8J7E0M6</accession>
<dbReference type="InterPro" id="IPR036185">
    <property type="entry name" value="DNA_heli_DnaB-like_N_sf"/>
</dbReference>
<feature type="domain" description="DNA helicase DnaB-like N-terminal" evidence="4">
    <location>
        <begin position="20"/>
        <end position="120"/>
    </location>
</feature>
<evidence type="ECO:0000313" key="6">
    <source>
        <dbReference type="Proteomes" id="UP000654482"/>
    </source>
</evidence>
<gene>
    <name evidence="5" type="ORF">IQ249_25360</name>
</gene>
<reference evidence="5" key="1">
    <citation type="submission" date="2020-10" db="EMBL/GenBank/DDBJ databases">
        <authorList>
            <person name="Castelo-Branco R."/>
            <person name="Eusebio N."/>
            <person name="Adriana R."/>
            <person name="Vieira A."/>
            <person name="Brugerolle De Fraissinette N."/>
            <person name="Rezende De Castro R."/>
            <person name="Schneider M.P."/>
            <person name="Vasconcelos V."/>
            <person name="Leao P.N."/>
        </authorList>
    </citation>
    <scope>NUCLEOTIDE SEQUENCE</scope>
    <source>
        <strain evidence="5">LEGE 07157</strain>
    </source>
</reference>
<dbReference type="InterPro" id="IPR007693">
    <property type="entry name" value="DNA_helicase_DnaB-like_N"/>
</dbReference>
<dbReference type="PANTHER" id="PTHR30153:SF2">
    <property type="entry name" value="REPLICATIVE DNA HELICASE"/>
    <property type="match status" value="1"/>
</dbReference>
<keyword evidence="1" id="KW-0235">DNA replication</keyword>
<dbReference type="RefSeq" id="WP_194032273.1">
    <property type="nucleotide sequence ID" value="NZ_JADEWZ010000094.1"/>
</dbReference>
<dbReference type="GO" id="GO:0005524">
    <property type="term" value="F:ATP binding"/>
    <property type="evidence" value="ECO:0007669"/>
    <property type="project" value="InterPro"/>
</dbReference>
<dbReference type="GO" id="GO:0003677">
    <property type="term" value="F:DNA binding"/>
    <property type="evidence" value="ECO:0007669"/>
    <property type="project" value="UniProtKB-KW"/>
</dbReference>
<dbReference type="Gene3D" id="3.40.50.300">
    <property type="entry name" value="P-loop containing nucleotide triphosphate hydrolases"/>
    <property type="match status" value="1"/>
</dbReference>
<dbReference type="GO" id="GO:0003678">
    <property type="term" value="F:DNA helicase activity"/>
    <property type="evidence" value="ECO:0007669"/>
    <property type="project" value="InterPro"/>
</dbReference>
<comment type="caution">
    <text evidence="5">The sequence shown here is derived from an EMBL/GenBank/DDBJ whole genome shotgun (WGS) entry which is preliminary data.</text>
</comment>
<feature type="region of interest" description="Disordered" evidence="3">
    <location>
        <begin position="576"/>
        <end position="612"/>
    </location>
</feature>
<keyword evidence="6" id="KW-1185">Reference proteome</keyword>
<sequence length="754" mass="84768">MTTLAPDTGLKFHSDITSLPPCNIEAEESILGGILLDPKAFDRIKNILRPEAFYVSAHEKIYRAAQTLNEKGQPTDLMTVTSQLRDKKELDSVGGTGKIAQLVDSTISAVNIDRYAELVMKKFFSRQMASLGHSIVELGYDTLATIEEKVTKFAKWVEPFISYAPKEDPDDRLYANLLERVKAIELKEFDPGKRYVKMRRLSKETGWSIKELQTLFLKHMAAKEFEPMMSFEELCEKYGGEVQKWLVNGFLPRGSFNLIHAIGGVGKTLFAYDLLFHVITGRNWNSYPVSNKPCKALIVQTDERPQATIASLKDRLLAQGFEVQFITRWSLENIPYLLQQLKEYRPDIMLVDSLTSINRYSNSSENDADYARKLYILSDAISEVGTCALFIHHSNKSGDSRGSTSIPAAFDQVLELKRPADCRDWSDTRRELSIVKSRFRSPSTYELDLDPETKSWTMVGKKDRSLSFDGEARDAIIELLDANRGTVYEAQEIAYRTSKNINTVRRTASELCQEGLIIKLDLNGDGKRKRNGYFLPDDNDEKGYRLGGPIAEFKEPIAQPEEAIAQEDAIASRSQVAITSKTSDGKENSTCDHEPPIFDRDSGDESVKRSDRAITSTSVVDIAEIGCDHDLRSRTDHDHICHTETAPTVTQPVTEVNDLGKGDRVKYVGDDPGFQRAFSAAGKKYVSIYSIRQGNAELDCSAWGMSPRVPLKDLERVGKAKSVPVVEEAEIFSTNDYEERDESHHLVTEEGDWA</sequence>
<dbReference type="GO" id="GO:0005829">
    <property type="term" value="C:cytosol"/>
    <property type="evidence" value="ECO:0007669"/>
    <property type="project" value="TreeGrafter"/>
</dbReference>
<evidence type="ECO:0000256" key="2">
    <source>
        <dbReference type="ARBA" id="ARBA00023125"/>
    </source>
</evidence>
<dbReference type="InterPro" id="IPR016136">
    <property type="entry name" value="DNA_helicase_N/primase_C"/>
</dbReference>
<evidence type="ECO:0000313" key="5">
    <source>
        <dbReference type="EMBL" id="MBE9119182.1"/>
    </source>
</evidence>
<dbReference type="Proteomes" id="UP000654482">
    <property type="component" value="Unassembled WGS sequence"/>
</dbReference>
<dbReference type="InterPro" id="IPR027417">
    <property type="entry name" value="P-loop_NTPase"/>
</dbReference>